<feature type="signal peptide" evidence="1">
    <location>
        <begin position="1"/>
        <end position="24"/>
    </location>
</feature>
<dbReference type="PANTHER" id="PTHR30105">
    <property type="entry name" value="UNCHARACTERIZED YIBQ-RELATED"/>
    <property type="match status" value="1"/>
</dbReference>
<dbReference type="Proteomes" id="UP000218765">
    <property type="component" value="Chromosome"/>
</dbReference>
<organism evidence="2 3">
    <name type="scientific">Thiohalobacter thiocyanaticus</name>
    <dbReference type="NCBI Taxonomy" id="585455"/>
    <lineage>
        <taxon>Bacteria</taxon>
        <taxon>Pseudomonadati</taxon>
        <taxon>Pseudomonadota</taxon>
        <taxon>Gammaproteobacteria</taxon>
        <taxon>Thiohalobacterales</taxon>
        <taxon>Thiohalobacteraceae</taxon>
        <taxon>Thiohalobacter</taxon>
    </lineage>
</organism>
<dbReference type="PANTHER" id="PTHR30105:SF2">
    <property type="entry name" value="DIVERGENT POLYSACCHARIDE DEACETYLASE SUPERFAMILY"/>
    <property type="match status" value="1"/>
</dbReference>
<gene>
    <name evidence="2" type="ORF">FOKN1_0292</name>
</gene>
<sequence length="283" mass="31432">MSRLPAWLRSGLFLLLGLPGLAPAASGLPEAGRDPGRPAEIAIIIDDMGRRLAAGRRVLDLPGPVACAFLPHAPHTDSLARAAHARAREILLHLPMQAMDSRRLDAGGLELDMTQRAFLSTLEDNLGRVPHVQGVNNHMGSLLTRHPGHMLWLMQALREHGGLYFVDSRTSRHTIARQIAREQAVPSIERDVFLDDDPRLEAVRAQFERLLQLARRQGSAVAIGHPHASTLRVLEEALPRLAERNVRLVPVSRLVQQQYVRDSQWRLSLSPWPRAAKNSRPSP</sequence>
<keyword evidence="3" id="KW-1185">Reference proteome</keyword>
<proteinExistence type="predicted"/>
<keyword evidence="1" id="KW-0732">Signal</keyword>
<dbReference type="AlphaFoldDB" id="A0A1Z4VM51"/>
<dbReference type="EMBL" id="AP018052">
    <property type="protein sequence ID" value="BAZ92696.1"/>
    <property type="molecule type" value="Genomic_DNA"/>
</dbReference>
<dbReference type="RefSeq" id="WP_096364013.1">
    <property type="nucleotide sequence ID" value="NZ_AP018052.1"/>
</dbReference>
<dbReference type="SUPFAM" id="SSF88713">
    <property type="entry name" value="Glycoside hydrolase/deacetylase"/>
    <property type="match status" value="1"/>
</dbReference>
<evidence type="ECO:0000313" key="3">
    <source>
        <dbReference type="Proteomes" id="UP000218765"/>
    </source>
</evidence>
<dbReference type="InterPro" id="IPR011330">
    <property type="entry name" value="Glyco_hydro/deAcase_b/a-brl"/>
</dbReference>
<protein>
    <recommendedName>
        <fullName evidence="4">Divergent polysaccharide deacetylase family protein</fullName>
    </recommendedName>
</protein>
<dbReference type="InterPro" id="IPR006837">
    <property type="entry name" value="Divergent_DAC"/>
</dbReference>
<reference evidence="2 3" key="1">
    <citation type="submission" date="2017-05" db="EMBL/GenBank/DDBJ databases">
        <title>Thiocyanate degradation by Thiohalobacter thiocyanaticus FOKN1.</title>
        <authorList>
            <person name="Oshiki M."/>
            <person name="Fukushima T."/>
            <person name="Kawano S."/>
            <person name="Nakagawa J."/>
        </authorList>
    </citation>
    <scope>NUCLEOTIDE SEQUENCE [LARGE SCALE GENOMIC DNA]</scope>
    <source>
        <strain evidence="2 3">FOKN1</strain>
    </source>
</reference>
<dbReference type="CDD" id="cd10936">
    <property type="entry name" value="CE4_DAC2"/>
    <property type="match status" value="1"/>
</dbReference>
<dbReference type="KEGG" id="ttc:FOKN1_0292"/>
<dbReference type="GO" id="GO:0005975">
    <property type="term" value="P:carbohydrate metabolic process"/>
    <property type="evidence" value="ECO:0007669"/>
    <property type="project" value="InterPro"/>
</dbReference>
<accession>A0A1Z4VM51</accession>
<dbReference type="Pfam" id="PF04748">
    <property type="entry name" value="Polysacc_deac_2"/>
    <property type="match status" value="1"/>
</dbReference>
<dbReference type="OrthoDB" id="9784811at2"/>
<evidence type="ECO:0008006" key="4">
    <source>
        <dbReference type="Google" id="ProtNLM"/>
    </source>
</evidence>
<evidence type="ECO:0000313" key="2">
    <source>
        <dbReference type="EMBL" id="BAZ92696.1"/>
    </source>
</evidence>
<feature type="chain" id="PRO_5012216078" description="Divergent polysaccharide deacetylase family protein" evidence="1">
    <location>
        <begin position="25"/>
        <end position="283"/>
    </location>
</feature>
<name>A0A1Z4VM51_9GAMM</name>
<evidence type="ECO:0000256" key="1">
    <source>
        <dbReference type="SAM" id="SignalP"/>
    </source>
</evidence>
<dbReference type="Gene3D" id="3.20.20.370">
    <property type="entry name" value="Glycoside hydrolase/deacetylase"/>
    <property type="match status" value="1"/>
</dbReference>